<evidence type="ECO:0000256" key="2">
    <source>
        <dbReference type="ARBA" id="ARBA00022679"/>
    </source>
</evidence>
<accession>A0AAN6WP18</accession>
<evidence type="ECO:0000259" key="4">
    <source>
        <dbReference type="Pfam" id="PF00891"/>
    </source>
</evidence>
<keyword evidence="6" id="KW-1185">Reference proteome</keyword>
<evidence type="ECO:0000313" key="6">
    <source>
        <dbReference type="Proteomes" id="UP001302126"/>
    </source>
</evidence>
<feature type="domain" description="O-methyltransferase C-terminal" evidence="4">
    <location>
        <begin position="214"/>
        <end position="412"/>
    </location>
</feature>
<dbReference type="InterPro" id="IPR029063">
    <property type="entry name" value="SAM-dependent_MTases_sf"/>
</dbReference>
<evidence type="ECO:0000313" key="5">
    <source>
        <dbReference type="EMBL" id="KAK4185143.1"/>
    </source>
</evidence>
<keyword evidence="3" id="KW-0949">S-adenosyl-L-methionine</keyword>
<dbReference type="InterPro" id="IPR036388">
    <property type="entry name" value="WH-like_DNA-bd_sf"/>
</dbReference>
<dbReference type="InterPro" id="IPR036390">
    <property type="entry name" value="WH_DNA-bd_sf"/>
</dbReference>
<dbReference type="Gene3D" id="3.40.50.150">
    <property type="entry name" value="Vaccinia Virus protein VP39"/>
    <property type="match status" value="1"/>
</dbReference>
<dbReference type="InterPro" id="IPR001077">
    <property type="entry name" value="COMT_C"/>
</dbReference>
<dbReference type="AlphaFoldDB" id="A0AAN6WP18"/>
<dbReference type="SUPFAM" id="SSF53335">
    <property type="entry name" value="S-adenosyl-L-methionine-dependent methyltransferases"/>
    <property type="match status" value="1"/>
</dbReference>
<dbReference type="GO" id="GO:0032259">
    <property type="term" value="P:methylation"/>
    <property type="evidence" value="ECO:0007669"/>
    <property type="project" value="UniProtKB-KW"/>
</dbReference>
<sequence>MSSLAKMKGLTEDISKQTTILTDYLSSRGLGAASFDVHGLAEFPIDADDEIPFKARQQLAAATKELHDISVGPKQSLHDLAWDGFTSTLSLRAMWEFKVADAVPLHGSISYQELTAEVEKLNNNIAIGVDNLRRLIRHAMTNRIYCEPIKNQVAHTRASRLLLEDEPNDNWVGFCCKDVWLPAAHVVDAMKKWPNSEESNETGVNLAYNHSTEFFDWLPQDHERNHRYNLAMKSHGNAAGYSVDHLINGYAWADLGPGKQTSANISQMGGNQGHISIALAEAFPQLNFVVQDLAALRLPEIIGTVPAHLADRVKLIMHDFFTSQTEVGAACYFMRHIMHAFSDKYCVKILQALVPALRKGRRVLVNDGALAEPETASYLEEKAMRTLDLIVKITVNAREREADDWIALFARADSRYKVNRIWRPKGSVLALVEAEWMGE</sequence>
<dbReference type="PROSITE" id="PS51683">
    <property type="entry name" value="SAM_OMT_II"/>
    <property type="match status" value="1"/>
</dbReference>
<dbReference type="InterPro" id="IPR016461">
    <property type="entry name" value="COMT-like"/>
</dbReference>
<comment type="caution">
    <text evidence="5">The sequence shown here is derived from an EMBL/GenBank/DDBJ whole genome shotgun (WGS) entry which is preliminary data.</text>
</comment>
<proteinExistence type="predicted"/>
<dbReference type="Pfam" id="PF00891">
    <property type="entry name" value="Methyltransf_2"/>
    <property type="match status" value="1"/>
</dbReference>
<evidence type="ECO:0000256" key="3">
    <source>
        <dbReference type="ARBA" id="ARBA00022691"/>
    </source>
</evidence>
<reference evidence="5" key="2">
    <citation type="submission" date="2023-05" db="EMBL/GenBank/DDBJ databases">
        <authorList>
            <consortium name="Lawrence Berkeley National Laboratory"/>
            <person name="Steindorff A."/>
            <person name="Hensen N."/>
            <person name="Bonometti L."/>
            <person name="Westerberg I."/>
            <person name="Brannstrom I.O."/>
            <person name="Guillou S."/>
            <person name="Cros-Aarteil S."/>
            <person name="Calhoun S."/>
            <person name="Haridas S."/>
            <person name="Kuo A."/>
            <person name="Mondo S."/>
            <person name="Pangilinan J."/>
            <person name="Riley R."/>
            <person name="Labutti K."/>
            <person name="Andreopoulos B."/>
            <person name="Lipzen A."/>
            <person name="Chen C."/>
            <person name="Yanf M."/>
            <person name="Daum C."/>
            <person name="Ng V."/>
            <person name="Clum A."/>
            <person name="Ohm R."/>
            <person name="Martin F."/>
            <person name="Silar P."/>
            <person name="Natvig D."/>
            <person name="Lalanne C."/>
            <person name="Gautier V."/>
            <person name="Ament-Velasquez S.L."/>
            <person name="Kruys A."/>
            <person name="Hutchinson M.I."/>
            <person name="Powell A.J."/>
            <person name="Barry K."/>
            <person name="Miller A.N."/>
            <person name="Grigoriev I.V."/>
            <person name="Debuchy R."/>
            <person name="Gladieux P."/>
            <person name="Thoren M.H."/>
            <person name="Johannesson H."/>
        </authorList>
    </citation>
    <scope>NUCLEOTIDE SEQUENCE</scope>
    <source>
        <strain evidence="5">PSN309</strain>
    </source>
</reference>
<dbReference type="PANTHER" id="PTHR43712:SF5">
    <property type="entry name" value="O-METHYLTRANSFERASE ASQN-RELATED"/>
    <property type="match status" value="1"/>
</dbReference>
<dbReference type="EMBL" id="MU864460">
    <property type="protein sequence ID" value="KAK4185143.1"/>
    <property type="molecule type" value="Genomic_DNA"/>
</dbReference>
<protein>
    <submittedName>
        <fullName evidence="5">O-methyltransferase-domain-containing protein</fullName>
    </submittedName>
</protein>
<keyword evidence="2" id="KW-0808">Transferase</keyword>
<name>A0AAN6WP18_9PEZI</name>
<reference evidence="5" key="1">
    <citation type="journal article" date="2023" name="Mol. Phylogenet. Evol.">
        <title>Genome-scale phylogeny and comparative genomics of the fungal order Sordariales.</title>
        <authorList>
            <person name="Hensen N."/>
            <person name="Bonometti L."/>
            <person name="Westerberg I."/>
            <person name="Brannstrom I.O."/>
            <person name="Guillou S."/>
            <person name="Cros-Aarteil S."/>
            <person name="Calhoun S."/>
            <person name="Haridas S."/>
            <person name="Kuo A."/>
            <person name="Mondo S."/>
            <person name="Pangilinan J."/>
            <person name="Riley R."/>
            <person name="LaButti K."/>
            <person name="Andreopoulos B."/>
            <person name="Lipzen A."/>
            <person name="Chen C."/>
            <person name="Yan M."/>
            <person name="Daum C."/>
            <person name="Ng V."/>
            <person name="Clum A."/>
            <person name="Steindorff A."/>
            <person name="Ohm R.A."/>
            <person name="Martin F."/>
            <person name="Silar P."/>
            <person name="Natvig D.O."/>
            <person name="Lalanne C."/>
            <person name="Gautier V."/>
            <person name="Ament-Velasquez S.L."/>
            <person name="Kruys A."/>
            <person name="Hutchinson M.I."/>
            <person name="Powell A.J."/>
            <person name="Barry K."/>
            <person name="Miller A.N."/>
            <person name="Grigoriev I.V."/>
            <person name="Debuchy R."/>
            <person name="Gladieux P."/>
            <person name="Hiltunen Thoren M."/>
            <person name="Johannesson H."/>
        </authorList>
    </citation>
    <scope>NUCLEOTIDE SEQUENCE</scope>
    <source>
        <strain evidence="5">PSN309</strain>
    </source>
</reference>
<gene>
    <name evidence="5" type="ORF">QBC35DRAFT_538361</name>
</gene>
<dbReference type="Proteomes" id="UP001302126">
    <property type="component" value="Unassembled WGS sequence"/>
</dbReference>
<dbReference type="GO" id="GO:0008171">
    <property type="term" value="F:O-methyltransferase activity"/>
    <property type="evidence" value="ECO:0007669"/>
    <property type="project" value="InterPro"/>
</dbReference>
<dbReference type="SUPFAM" id="SSF46785">
    <property type="entry name" value="Winged helix' DNA-binding domain"/>
    <property type="match status" value="1"/>
</dbReference>
<dbReference type="Gene3D" id="1.10.10.10">
    <property type="entry name" value="Winged helix-like DNA-binding domain superfamily/Winged helix DNA-binding domain"/>
    <property type="match status" value="1"/>
</dbReference>
<organism evidence="5 6">
    <name type="scientific">Podospora australis</name>
    <dbReference type="NCBI Taxonomy" id="1536484"/>
    <lineage>
        <taxon>Eukaryota</taxon>
        <taxon>Fungi</taxon>
        <taxon>Dikarya</taxon>
        <taxon>Ascomycota</taxon>
        <taxon>Pezizomycotina</taxon>
        <taxon>Sordariomycetes</taxon>
        <taxon>Sordariomycetidae</taxon>
        <taxon>Sordariales</taxon>
        <taxon>Podosporaceae</taxon>
        <taxon>Podospora</taxon>
    </lineage>
</organism>
<keyword evidence="1" id="KW-0489">Methyltransferase</keyword>
<evidence type="ECO:0000256" key="1">
    <source>
        <dbReference type="ARBA" id="ARBA00022603"/>
    </source>
</evidence>
<dbReference type="PANTHER" id="PTHR43712">
    <property type="entry name" value="PUTATIVE (AFU_ORTHOLOGUE AFUA_4G14580)-RELATED"/>
    <property type="match status" value="1"/>
</dbReference>